<feature type="transmembrane region" description="Helical" evidence="1">
    <location>
        <begin position="12"/>
        <end position="31"/>
    </location>
</feature>
<dbReference type="EMBL" id="CABFNH010000002">
    <property type="protein sequence ID" value="VTZ88300.1"/>
    <property type="molecule type" value="Genomic_DNA"/>
</dbReference>
<keyword evidence="1" id="KW-0812">Transmembrane</keyword>
<name>A0A099YBA4_LIMMU</name>
<proteinExistence type="predicted"/>
<sequence length="67" mass="7462">MDKPTRRRIDGQILLSGLANFAMFVGGFCLAGKHMGWMAAMLLIYLAATGLQFYLMGKLAVEQRHDD</sequence>
<gene>
    <name evidence="3" type="ORF">LMUP508_00222</name>
    <name evidence="2" type="ORF">LX03_11190</name>
</gene>
<evidence type="ECO:0000313" key="3">
    <source>
        <dbReference type="EMBL" id="VTZ88300.1"/>
    </source>
</evidence>
<evidence type="ECO:0000256" key="1">
    <source>
        <dbReference type="SAM" id="Phobius"/>
    </source>
</evidence>
<reference evidence="3 5" key="2">
    <citation type="submission" date="2019-06" db="EMBL/GenBank/DDBJ databases">
        <authorList>
            <person name="Rodrigo-Torres L."/>
            <person name="Arahal R. D."/>
            <person name="Lucena T."/>
        </authorList>
    </citation>
    <scope>NUCLEOTIDE SEQUENCE [LARGE SCALE GENOMIC DNA]</scope>
    <source>
        <strain evidence="3 5">INIA P508</strain>
    </source>
</reference>
<dbReference type="Proteomes" id="UP000030001">
    <property type="component" value="Unassembled WGS sequence"/>
</dbReference>
<organism evidence="2 4">
    <name type="scientific">Limosilactobacillus mucosae</name>
    <name type="common">Lactobacillus mucosae</name>
    <dbReference type="NCBI Taxonomy" id="97478"/>
    <lineage>
        <taxon>Bacteria</taxon>
        <taxon>Bacillati</taxon>
        <taxon>Bacillota</taxon>
        <taxon>Bacilli</taxon>
        <taxon>Lactobacillales</taxon>
        <taxon>Lactobacillaceae</taxon>
        <taxon>Limosilactobacillus</taxon>
    </lineage>
</organism>
<keyword evidence="1" id="KW-1133">Transmembrane helix</keyword>
<dbReference type="RefSeq" id="WP_034541293.1">
    <property type="nucleotide sequence ID" value="NZ_CABFNH010000002.1"/>
</dbReference>
<feature type="transmembrane region" description="Helical" evidence="1">
    <location>
        <begin position="37"/>
        <end position="55"/>
    </location>
</feature>
<reference evidence="2 4" key="1">
    <citation type="submission" date="2014-09" db="EMBL/GenBank/DDBJ databases">
        <title>Lactobacillus mucosae CRL573 Genome Sequencing.</title>
        <authorList>
            <person name="Bleckwedel J."/>
            <person name="Teran L.C."/>
            <person name="Bonacina J."/>
            <person name="Saavedra L."/>
            <person name="Mozzi F.B."/>
            <person name="Raya R.R."/>
        </authorList>
    </citation>
    <scope>NUCLEOTIDE SEQUENCE [LARGE SCALE GENOMIC DNA]</scope>
    <source>
        <strain evidence="2 4">CRL573</strain>
    </source>
</reference>
<accession>A0A099YBA4</accession>
<evidence type="ECO:0000313" key="5">
    <source>
        <dbReference type="Proteomes" id="UP000365705"/>
    </source>
</evidence>
<protein>
    <submittedName>
        <fullName evidence="2">Uncharacterized protein</fullName>
    </submittedName>
</protein>
<evidence type="ECO:0000313" key="2">
    <source>
        <dbReference type="EMBL" id="KGL66158.1"/>
    </source>
</evidence>
<dbReference type="AlphaFoldDB" id="A0A099YBA4"/>
<keyword evidence="1" id="KW-0472">Membrane</keyword>
<dbReference type="Proteomes" id="UP000365705">
    <property type="component" value="Unassembled WGS sequence"/>
</dbReference>
<evidence type="ECO:0000313" key="4">
    <source>
        <dbReference type="Proteomes" id="UP000030001"/>
    </source>
</evidence>
<dbReference type="EMBL" id="JROC01000038">
    <property type="protein sequence ID" value="KGL66158.1"/>
    <property type="molecule type" value="Genomic_DNA"/>
</dbReference>